<keyword evidence="3" id="KW-0732">Signal</keyword>
<dbReference type="NCBIfam" id="TIGR03696">
    <property type="entry name" value="Rhs_assc_core"/>
    <property type="match status" value="1"/>
</dbReference>
<dbReference type="InterPro" id="IPR022385">
    <property type="entry name" value="Rhs_assc_core"/>
</dbReference>
<dbReference type="PANTHER" id="PTHR32305">
    <property type="match status" value="1"/>
</dbReference>
<dbReference type="eggNOG" id="COG3209">
    <property type="taxonomic scope" value="Bacteria"/>
</dbReference>
<dbReference type="InterPro" id="IPR050708">
    <property type="entry name" value="T6SS_VgrG/RHS"/>
</dbReference>
<feature type="signal peptide" evidence="3">
    <location>
        <begin position="1"/>
        <end position="19"/>
    </location>
</feature>
<dbReference type="Proteomes" id="UP000015503">
    <property type="component" value="Chromosome"/>
</dbReference>
<dbReference type="Gene3D" id="2.180.10.10">
    <property type="entry name" value="RHS repeat-associated core"/>
    <property type="match status" value="1"/>
</dbReference>
<evidence type="ECO:0000256" key="3">
    <source>
        <dbReference type="SAM" id="SignalP"/>
    </source>
</evidence>
<evidence type="ECO:0000256" key="2">
    <source>
        <dbReference type="SAM" id="MobiDB-lite"/>
    </source>
</evidence>
<evidence type="ECO:0000313" key="5">
    <source>
        <dbReference type="EMBL" id="BAN46030.1"/>
    </source>
</evidence>
<dbReference type="STRING" id="1245471.PCA10_02980"/>
<feature type="region of interest" description="Disordered" evidence="2">
    <location>
        <begin position="249"/>
        <end position="294"/>
    </location>
</feature>
<feature type="chain" id="PRO_5004545970" description="Teneurin-like YD-shell domain-containing protein" evidence="3">
    <location>
        <begin position="20"/>
        <end position="294"/>
    </location>
</feature>
<dbReference type="KEGG" id="pre:PCA10_02980"/>
<reference evidence="5 6" key="1">
    <citation type="journal article" date="2013" name="Genome Announc.">
        <title>Complete Genome Sequence of the Carbazole Degrader Pseudomonas resinovorans Strain CA10 (NBRC 106553).</title>
        <authorList>
            <person name="Shintani M."/>
            <person name="Hosoyama A."/>
            <person name="Ohji S."/>
            <person name="Tsuchikane K."/>
            <person name="Takarada H."/>
            <person name="Yamazoe A."/>
            <person name="Fujita N."/>
            <person name="Nojiri H."/>
        </authorList>
    </citation>
    <scope>NUCLEOTIDE SEQUENCE [LARGE SCALE GENOMIC DNA]</scope>
    <source>
        <strain evidence="5 6">NBRC 106553</strain>
    </source>
</reference>
<gene>
    <name evidence="5" type="ORF">PCA10_02980</name>
</gene>
<keyword evidence="6" id="KW-1185">Reference proteome</keyword>
<dbReference type="RefSeq" id="WP_016490242.1">
    <property type="nucleotide sequence ID" value="NC_021499.1"/>
</dbReference>
<feature type="domain" description="Teneurin-like YD-shell" evidence="4">
    <location>
        <begin position="29"/>
        <end position="124"/>
    </location>
</feature>
<dbReference type="EMBL" id="AP013068">
    <property type="protein sequence ID" value="BAN46030.1"/>
    <property type="molecule type" value="Genomic_DNA"/>
</dbReference>
<dbReference type="InterPro" id="IPR056823">
    <property type="entry name" value="TEN-like_YD-shell"/>
</dbReference>
<evidence type="ECO:0000256" key="1">
    <source>
        <dbReference type="ARBA" id="ARBA00022737"/>
    </source>
</evidence>
<proteinExistence type="predicted"/>
<evidence type="ECO:0000259" key="4">
    <source>
        <dbReference type="Pfam" id="PF25023"/>
    </source>
</evidence>
<organism evidence="5 6">
    <name type="scientific">Metapseudomonas resinovorans NBRC 106553</name>
    <dbReference type="NCBI Taxonomy" id="1245471"/>
    <lineage>
        <taxon>Bacteria</taxon>
        <taxon>Pseudomonadati</taxon>
        <taxon>Pseudomonadota</taxon>
        <taxon>Gammaproteobacteria</taxon>
        <taxon>Pseudomonadales</taxon>
        <taxon>Pseudomonadaceae</taxon>
        <taxon>Metapseudomonas</taxon>
    </lineage>
</organism>
<protein>
    <recommendedName>
        <fullName evidence="4">Teneurin-like YD-shell domain-containing protein</fullName>
    </recommendedName>
</protein>
<evidence type="ECO:0000313" key="6">
    <source>
        <dbReference type="Proteomes" id="UP000015503"/>
    </source>
</evidence>
<keyword evidence="1" id="KW-0677">Repeat</keyword>
<dbReference type="AlphaFoldDB" id="S6AER6"/>
<feature type="compositionally biased region" description="Basic and acidic residues" evidence="2">
    <location>
        <begin position="282"/>
        <end position="294"/>
    </location>
</feature>
<dbReference type="OrthoDB" id="9816400at2"/>
<dbReference type="Pfam" id="PF25023">
    <property type="entry name" value="TEN_YD-shell"/>
    <property type="match status" value="1"/>
</dbReference>
<accession>S6AER6</accession>
<dbReference type="PANTHER" id="PTHR32305:SF15">
    <property type="entry name" value="PROTEIN RHSA-RELATED"/>
    <property type="match status" value="1"/>
</dbReference>
<sequence length="294" mass="32014">MGRVIAFLLGVLLLGPVHAATQVYTTYYHNDHLGSPAAATDERNELLWRAHYRPYGERQESPGDIPFGSPGYTGHVQDSSSGLVYMQARYYDPQLGRFLSMDPMGPQETVPGSFNRYAYALNNPYGYKDPDGQWAMALLVGLDIALTSHGIYTEYQSGGTDAALVEAGKAAAAHVIGLGVGNVLRRGYILAKGTKTTDSAVDLFRNGRTPKASELRDFAQNQGWKPTQTDGGPLKFIDENGITRLTIKKGSSRAPGSSKPHVEFKDPTGQRTDPLGNPVARKSPDNHTQIEFDL</sequence>
<name>S6AER6_METRE</name>
<dbReference type="HOGENOM" id="CLU_942121_0_0_6"/>